<proteinExistence type="predicted"/>
<dbReference type="Proteomes" id="UP001605036">
    <property type="component" value="Unassembled WGS sequence"/>
</dbReference>
<dbReference type="AlphaFoldDB" id="A0ABD1XQ34"/>
<evidence type="ECO:0000256" key="1">
    <source>
        <dbReference type="SAM" id="MobiDB-lite"/>
    </source>
</evidence>
<sequence length="98" mass="11074">MAGFRWLTTERILRLRVERIWRACTTPQSVEVRDVENILFGIDTPARYFQAGSEGSRKEDNDNVKELVGKEHSDGPADDDAISTIPIVNLDRNIDSGE</sequence>
<dbReference type="EMBL" id="JBHFFA010000007">
    <property type="protein sequence ID" value="KAL2611044.1"/>
    <property type="molecule type" value="Genomic_DNA"/>
</dbReference>
<organism evidence="2 3">
    <name type="scientific">Riccia fluitans</name>
    <dbReference type="NCBI Taxonomy" id="41844"/>
    <lineage>
        <taxon>Eukaryota</taxon>
        <taxon>Viridiplantae</taxon>
        <taxon>Streptophyta</taxon>
        <taxon>Embryophyta</taxon>
        <taxon>Marchantiophyta</taxon>
        <taxon>Marchantiopsida</taxon>
        <taxon>Marchantiidae</taxon>
        <taxon>Marchantiales</taxon>
        <taxon>Ricciaceae</taxon>
        <taxon>Riccia</taxon>
    </lineage>
</organism>
<name>A0ABD1XQ34_9MARC</name>
<comment type="caution">
    <text evidence="2">The sequence shown here is derived from an EMBL/GenBank/DDBJ whole genome shotgun (WGS) entry which is preliminary data.</text>
</comment>
<evidence type="ECO:0000313" key="2">
    <source>
        <dbReference type="EMBL" id="KAL2611044.1"/>
    </source>
</evidence>
<reference evidence="2 3" key="1">
    <citation type="submission" date="2024-09" db="EMBL/GenBank/DDBJ databases">
        <title>Chromosome-scale assembly of Riccia fluitans.</title>
        <authorList>
            <person name="Paukszto L."/>
            <person name="Sawicki J."/>
            <person name="Karawczyk K."/>
            <person name="Piernik-Szablinska J."/>
            <person name="Szczecinska M."/>
            <person name="Mazdziarz M."/>
        </authorList>
    </citation>
    <scope>NUCLEOTIDE SEQUENCE [LARGE SCALE GENOMIC DNA]</scope>
    <source>
        <strain evidence="2">Rf_01</strain>
        <tissue evidence="2">Aerial parts of the thallus</tissue>
    </source>
</reference>
<protein>
    <submittedName>
        <fullName evidence="2">Uncharacterized protein</fullName>
    </submittedName>
</protein>
<feature type="region of interest" description="Disordered" evidence="1">
    <location>
        <begin position="50"/>
        <end position="83"/>
    </location>
</feature>
<accession>A0ABD1XQ34</accession>
<evidence type="ECO:0000313" key="3">
    <source>
        <dbReference type="Proteomes" id="UP001605036"/>
    </source>
</evidence>
<feature type="compositionally biased region" description="Basic and acidic residues" evidence="1">
    <location>
        <begin position="55"/>
        <end position="75"/>
    </location>
</feature>
<keyword evidence="3" id="KW-1185">Reference proteome</keyword>
<gene>
    <name evidence="2" type="ORF">R1flu_022736</name>
</gene>